<dbReference type="EMBL" id="JAHFXF010000059">
    <property type="protein sequence ID" value="KAG9698191.1"/>
    <property type="molecule type" value="Genomic_DNA"/>
</dbReference>
<sequence length="562" mass="61331">MPLEPIIKMSINNPTDTPTDADDKMDIDAADQDENVNVTKGGKGKHKGKLSNPNMAKLILSRNNGKKSKPKRSTEVTPAPASPLTYETNAHHYKHATYECGHEIYEDRDGNYLARWELPDKFTTTKFVDRGNCGCAMNAPGWIWGTVTERQSEPDVLYKGKPVYSLRDMMQAEETGADCPEPCPMPLVCNLWPRCRHVLWQDANGAPVEPTIEMLATVDVAVYPWRCQTCADLGYPYYVPRGSHLTNAEIAAETVLRAAQSGDSLKELFSEADMAAFCEAPQDHYHEGPLGGWGPGAGWDPEIPERDMPSTTSRGSKERSSTSAFIDDASFKVVKTVSSTITLDDQPSITMALNDRPSTNVLSRVSPSKSSFHTTTPTTSQHHEVIYLASESEKVHRAGPEKHRMVDSTRSSRSEPGHHFGVPQGASGPVDYTYPIARPDPLAMVAPTFRNITATTSPSDTLASATSPLAADASPSAHAPETSGTGSSSASATVGLTLVVGGVTYPRIENGKERWYTQRPGHNNNYSRYSDLAKFDTSKGIRIAPKASRAQLEAARRFRTFG</sequence>
<organism evidence="2 3">
    <name type="scientific">Aureobasidium melanogenum</name>
    <name type="common">Aureobasidium pullulans var. melanogenum</name>
    <dbReference type="NCBI Taxonomy" id="46634"/>
    <lineage>
        <taxon>Eukaryota</taxon>
        <taxon>Fungi</taxon>
        <taxon>Dikarya</taxon>
        <taxon>Ascomycota</taxon>
        <taxon>Pezizomycotina</taxon>
        <taxon>Dothideomycetes</taxon>
        <taxon>Dothideomycetidae</taxon>
        <taxon>Dothideales</taxon>
        <taxon>Saccotheciaceae</taxon>
        <taxon>Aureobasidium</taxon>
    </lineage>
</organism>
<feature type="region of interest" description="Disordered" evidence="1">
    <location>
        <begin position="1"/>
        <end position="84"/>
    </location>
</feature>
<feature type="region of interest" description="Disordered" evidence="1">
    <location>
        <begin position="289"/>
        <end position="321"/>
    </location>
</feature>
<dbReference type="OrthoDB" id="3922506at2759"/>
<proteinExistence type="predicted"/>
<feature type="compositionally biased region" description="Polar residues" evidence="1">
    <location>
        <begin position="359"/>
        <end position="380"/>
    </location>
</feature>
<evidence type="ECO:0000313" key="3">
    <source>
        <dbReference type="Proteomes" id="UP000779574"/>
    </source>
</evidence>
<feature type="region of interest" description="Disordered" evidence="1">
    <location>
        <begin position="394"/>
        <end position="430"/>
    </location>
</feature>
<name>A0A9P8ET91_AURME</name>
<comment type="caution">
    <text evidence="2">The sequence shown here is derived from an EMBL/GenBank/DDBJ whole genome shotgun (WGS) entry which is preliminary data.</text>
</comment>
<protein>
    <submittedName>
        <fullName evidence="2">Uncharacterized protein</fullName>
    </submittedName>
</protein>
<feature type="region of interest" description="Disordered" evidence="1">
    <location>
        <begin position="359"/>
        <end position="381"/>
    </location>
</feature>
<dbReference type="AlphaFoldDB" id="A0A9P8ET91"/>
<dbReference type="Proteomes" id="UP000779574">
    <property type="component" value="Unassembled WGS sequence"/>
</dbReference>
<evidence type="ECO:0000313" key="2">
    <source>
        <dbReference type="EMBL" id="KAG9698191.1"/>
    </source>
</evidence>
<feature type="compositionally biased region" description="Polar residues" evidence="1">
    <location>
        <begin position="455"/>
        <end position="467"/>
    </location>
</feature>
<feature type="compositionally biased region" description="Basic and acidic residues" evidence="1">
    <location>
        <begin position="394"/>
        <end position="418"/>
    </location>
</feature>
<evidence type="ECO:0000256" key="1">
    <source>
        <dbReference type="SAM" id="MobiDB-lite"/>
    </source>
</evidence>
<reference evidence="2" key="2">
    <citation type="submission" date="2021-08" db="EMBL/GenBank/DDBJ databases">
        <authorList>
            <person name="Gostincar C."/>
            <person name="Sun X."/>
            <person name="Song Z."/>
            <person name="Gunde-Cimerman N."/>
        </authorList>
    </citation>
    <scope>NUCLEOTIDE SEQUENCE</scope>
    <source>
        <strain evidence="2">EXF-9911</strain>
    </source>
</reference>
<gene>
    <name evidence="2" type="ORF">KCU76_g2445</name>
</gene>
<accession>A0A9P8ET91</accession>
<feature type="non-terminal residue" evidence="2">
    <location>
        <position position="562"/>
    </location>
</feature>
<feature type="region of interest" description="Disordered" evidence="1">
    <location>
        <begin position="455"/>
        <end position="490"/>
    </location>
</feature>
<reference evidence="2" key="1">
    <citation type="journal article" date="2021" name="J Fungi (Basel)">
        <title>Virulence traits and population genomics of the black yeast Aureobasidium melanogenum.</title>
        <authorList>
            <person name="Cernosa A."/>
            <person name="Sun X."/>
            <person name="Gostincar C."/>
            <person name="Fang C."/>
            <person name="Gunde-Cimerman N."/>
            <person name="Song Z."/>
        </authorList>
    </citation>
    <scope>NUCLEOTIDE SEQUENCE</scope>
    <source>
        <strain evidence="2">EXF-9911</strain>
    </source>
</reference>